<feature type="transmembrane region" description="Helical" evidence="1">
    <location>
        <begin position="95"/>
        <end position="114"/>
    </location>
</feature>
<keyword evidence="4" id="KW-1185">Reference proteome</keyword>
<organism evidence="3 4">
    <name type="scientific">Conexibacter arvalis</name>
    <dbReference type="NCBI Taxonomy" id="912552"/>
    <lineage>
        <taxon>Bacteria</taxon>
        <taxon>Bacillati</taxon>
        <taxon>Actinomycetota</taxon>
        <taxon>Thermoleophilia</taxon>
        <taxon>Solirubrobacterales</taxon>
        <taxon>Conexibacteraceae</taxon>
        <taxon>Conexibacter</taxon>
    </lineage>
</organism>
<reference evidence="3 4" key="1">
    <citation type="submission" date="2020-08" db="EMBL/GenBank/DDBJ databases">
        <title>Genomic Encyclopedia of Archaeal and Bacterial Type Strains, Phase II (KMG-II): from individual species to whole genera.</title>
        <authorList>
            <person name="Goeker M."/>
        </authorList>
    </citation>
    <scope>NUCLEOTIDE SEQUENCE [LARGE SCALE GENOMIC DNA]</scope>
    <source>
        <strain evidence="3 4">DSM 23288</strain>
    </source>
</reference>
<dbReference type="Pfam" id="PF03779">
    <property type="entry name" value="SPW"/>
    <property type="match status" value="1"/>
</dbReference>
<feature type="transmembrane region" description="Helical" evidence="1">
    <location>
        <begin position="67"/>
        <end position="89"/>
    </location>
</feature>
<name>A0A840IJU1_9ACTN</name>
<accession>A0A840IJU1</accession>
<dbReference type="EMBL" id="JACHNU010000006">
    <property type="protein sequence ID" value="MBB4664210.1"/>
    <property type="molecule type" value="Genomic_DNA"/>
</dbReference>
<dbReference type="Proteomes" id="UP000585272">
    <property type="component" value="Unassembled WGS sequence"/>
</dbReference>
<keyword evidence="1" id="KW-1133">Transmembrane helix</keyword>
<evidence type="ECO:0000256" key="1">
    <source>
        <dbReference type="SAM" id="Phobius"/>
    </source>
</evidence>
<evidence type="ECO:0000313" key="3">
    <source>
        <dbReference type="EMBL" id="MBB4664210.1"/>
    </source>
</evidence>
<dbReference type="RefSeq" id="WP_183344033.1">
    <property type="nucleotide sequence ID" value="NZ_JACHNU010000006.1"/>
</dbReference>
<keyword evidence="1" id="KW-0472">Membrane</keyword>
<keyword evidence="1" id="KW-0812">Transmembrane</keyword>
<gene>
    <name evidence="3" type="ORF">BDZ31_003813</name>
</gene>
<dbReference type="InterPro" id="IPR005530">
    <property type="entry name" value="SPW"/>
</dbReference>
<dbReference type="AlphaFoldDB" id="A0A840IJU1"/>
<feature type="transmembrane region" description="Helical" evidence="1">
    <location>
        <begin position="12"/>
        <end position="30"/>
    </location>
</feature>
<comment type="caution">
    <text evidence="3">The sequence shown here is derived from an EMBL/GenBank/DDBJ whole genome shotgun (WGS) entry which is preliminary data.</text>
</comment>
<evidence type="ECO:0000313" key="4">
    <source>
        <dbReference type="Proteomes" id="UP000585272"/>
    </source>
</evidence>
<sequence length="137" mass="14020">MRRPIPSRVHALLDYPAGALLVVAPFLFGASDAGGAAVAVPVVIGALILLQSTITDYEYSVENALPLPAHLAADVVGGVVLAASPWLFGFADEGLGAWLPYLLAGLGLLAAGLLTQQTRGAGAVVTRDVRHGEPRTG</sequence>
<feature type="transmembrane region" description="Helical" evidence="1">
    <location>
        <begin position="36"/>
        <end position="55"/>
    </location>
</feature>
<feature type="domain" description="SPW repeat-containing integral membrane" evidence="2">
    <location>
        <begin position="10"/>
        <end position="113"/>
    </location>
</feature>
<evidence type="ECO:0000259" key="2">
    <source>
        <dbReference type="Pfam" id="PF03779"/>
    </source>
</evidence>
<protein>
    <recommendedName>
        <fullName evidence="2">SPW repeat-containing integral membrane domain-containing protein</fullName>
    </recommendedName>
</protein>
<proteinExistence type="predicted"/>